<dbReference type="OrthoDB" id="10085358at2759"/>
<proteinExistence type="predicted"/>
<accession>A0A6P4ZJI6</accession>
<evidence type="ECO:0000313" key="3">
    <source>
        <dbReference type="RefSeq" id="XP_019631242.1"/>
    </source>
</evidence>
<dbReference type="AlphaFoldDB" id="A0A6P4ZJI6"/>
<evidence type="ECO:0000313" key="2">
    <source>
        <dbReference type="Proteomes" id="UP000515135"/>
    </source>
</evidence>
<protein>
    <submittedName>
        <fullName evidence="3">Uncharacterized protein LOC109475145</fullName>
    </submittedName>
</protein>
<feature type="chain" id="PRO_5027953324" evidence="1">
    <location>
        <begin position="28"/>
        <end position="234"/>
    </location>
</feature>
<keyword evidence="2" id="KW-1185">Reference proteome</keyword>
<organism evidence="2 3">
    <name type="scientific">Branchiostoma belcheri</name>
    <name type="common">Amphioxus</name>
    <dbReference type="NCBI Taxonomy" id="7741"/>
    <lineage>
        <taxon>Eukaryota</taxon>
        <taxon>Metazoa</taxon>
        <taxon>Chordata</taxon>
        <taxon>Cephalochordata</taxon>
        <taxon>Leptocardii</taxon>
        <taxon>Amphioxiformes</taxon>
        <taxon>Branchiostomatidae</taxon>
        <taxon>Branchiostoma</taxon>
    </lineage>
</organism>
<dbReference type="KEGG" id="bbel:109475145"/>
<name>A0A6P4ZJI6_BRABE</name>
<dbReference type="Proteomes" id="UP000515135">
    <property type="component" value="Unplaced"/>
</dbReference>
<sequence length="234" mass="26542">MVNMSRLTGPWVPLLLCFSALQKMSYARWEAEYISYAAPTDTIIRFRAGKLVPVLDHSDDEHTARPATTPSHDDFQTCQSEMEWPLIGSSWSGWACQDHPQEQESLPVCNVLSPLVQLILDYAYPRLPPMKPTESNRQIEKDTILQAPVISTGESTGEVSPTEPRVKYRRWDGGGRPRCSCHRSCFKRFRLATEQRTAVPVRQDKRMRCVAVLAVFFVNLLFVEVGKRQTGATT</sequence>
<dbReference type="RefSeq" id="XP_019631242.1">
    <property type="nucleotide sequence ID" value="XM_019775683.1"/>
</dbReference>
<feature type="signal peptide" evidence="1">
    <location>
        <begin position="1"/>
        <end position="27"/>
    </location>
</feature>
<reference evidence="3" key="1">
    <citation type="submission" date="2025-08" db="UniProtKB">
        <authorList>
            <consortium name="RefSeq"/>
        </authorList>
    </citation>
    <scope>IDENTIFICATION</scope>
    <source>
        <tissue evidence="3">Gonad</tissue>
    </source>
</reference>
<evidence type="ECO:0000256" key="1">
    <source>
        <dbReference type="SAM" id="SignalP"/>
    </source>
</evidence>
<gene>
    <name evidence="3" type="primary">LOC109475145</name>
</gene>
<keyword evidence="1" id="KW-0732">Signal</keyword>
<dbReference type="GeneID" id="109475145"/>